<dbReference type="PANTHER" id="PTHR11839">
    <property type="entry name" value="UDP/ADP-SUGAR PYROPHOSPHATASE"/>
    <property type="match status" value="1"/>
</dbReference>
<dbReference type="GO" id="GO:0019693">
    <property type="term" value="P:ribose phosphate metabolic process"/>
    <property type="evidence" value="ECO:0007669"/>
    <property type="project" value="TreeGrafter"/>
</dbReference>
<name>A0A2U9IKE0_9CREN</name>
<evidence type="ECO:0000259" key="3">
    <source>
        <dbReference type="PROSITE" id="PS51462"/>
    </source>
</evidence>
<dbReference type="GeneID" id="36836785"/>
<comment type="cofactor">
    <cofactor evidence="1">
        <name>Mg(2+)</name>
        <dbReference type="ChEBI" id="CHEBI:18420"/>
    </cofactor>
</comment>
<keyword evidence="2 4" id="KW-0378">Hydrolase</keyword>
<dbReference type="InterPro" id="IPR000086">
    <property type="entry name" value="NUDIX_hydrolase_dom"/>
</dbReference>
<protein>
    <submittedName>
        <fullName evidence="4">NUDIX hydrolase</fullName>
    </submittedName>
</protein>
<dbReference type="RefSeq" id="WP_110379402.1">
    <property type="nucleotide sequence ID" value="NZ_CP029288.2"/>
</dbReference>
<dbReference type="CDD" id="cd03424">
    <property type="entry name" value="NUDIX_ADPRase_Nudt5_UGPPase_Nudt14"/>
    <property type="match status" value="1"/>
</dbReference>
<dbReference type="PANTHER" id="PTHR11839:SF18">
    <property type="entry name" value="NUDIX HYDROLASE DOMAIN-CONTAINING PROTEIN"/>
    <property type="match status" value="1"/>
</dbReference>
<accession>A0A2U9IKE0</accession>
<dbReference type="Gene3D" id="3.90.79.10">
    <property type="entry name" value="Nucleoside Triphosphate Pyrophosphohydrolase"/>
    <property type="match status" value="1"/>
</dbReference>
<dbReference type="GO" id="GO:0006753">
    <property type="term" value="P:nucleoside phosphate metabolic process"/>
    <property type="evidence" value="ECO:0007669"/>
    <property type="project" value="TreeGrafter"/>
</dbReference>
<dbReference type="InterPro" id="IPR020084">
    <property type="entry name" value="NUDIX_hydrolase_CS"/>
</dbReference>
<dbReference type="PROSITE" id="PS51462">
    <property type="entry name" value="NUDIX"/>
    <property type="match status" value="1"/>
</dbReference>
<evidence type="ECO:0000256" key="2">
    <source>
        <dbReference type="ARBA" id="ARBA00022801"/>
    </source>
</evidence>
<gene>
    <name evidence="4" type="ORF">DFR86_02410</name>
</gene>
<evidence type="ECO:0000313" key="5">
    <source>
        <dbReference type="Proteomes" id="UP000248410"/>
    </source>
</evidence>
<sequence length="170" mass="19798">MKIYSGKKFELYIEKFQLPNGKIRETEFIKHRGSAVILPLIDDSNLILIRQYRPVIQKWIYELPAGTVEEKEDPLYTAKRELIEETGYDAEKIIHLIDFYPSPGVSNELMHLYLATNLKFVGAHPEDYEVIEVEKVSKESALQMIKNKQICDAKTILGLLYYFTLENQNL</sequence>
<proteinExistence type="predicted"/>
<dbReference type="KEGG" id="asul:DFR86_02410"/>
<dbReference type="InterPro" id="IPR015797">
    <property type="entry name" value="NUDIX_hydrolase-like_dom_sf"/>
</dbReference>
<dbReference type="AlphaFoldDB" id="A0A2U9IKE0"/>
<keyword evidence="5" id="KW-1185">Reference proteome</keyword>
<dbReference type="PROSITE" id="PS00893">
    <property type="entry name" value="NUDIX_BOX"/>
    <property type="match status" value="1"/>
</dbReference>
<dbReference type="OrthoDB" id="104705at2157"/>
<organism evidence="4 5">
    <name type="scientific">Acidianus sulfidivorans JP7</name>
    <dbReference type="NCBI Taxonomy" id="619593"/>
    <lineage>
        <taxon>Archaea</taxon>
        <taxon>Thermoproteota</taxon>
        <taxon>Thermoprotei</taxon>
        <taxon>Sulfolobales</taxon>
        <taxon>Sulfolobaceae</taxon>
        <taxon>Acidianus</taxon>
    </lineage>
</organism>
<dbReference type="Proteomes" id="UP000248410">
    <property type="component" value="Chromosome"/>
</dbReference>
<dbReference type="SUPFAM" id="SSF55811">
    <property type="entry name" value="Nudix"/>
    <property type="match status" value="1"/>
</dbReference>
<dbReference type="GO" id="GO:0016787">
    <property type="term" value="F:hydrolase activity"/>
    <property type="evidence" value="ECO:0007669"/>
    <property type="project" value="UniProtKB-KW"/>
</dbReference>
<reference evidence="4 5" key="1">
    <citation type="submission" date="2018-05" db="EMBL/GenBank/DDBJ databases">
        <title>Complete Genome Sequences of Extremely Thermoacidophilic, Metal-Mobilizing Type-Strain Members of the Archaeal Family Sulfolobaceae: Acidianus brierleyi DSM-1651T, Acidianus sulfidivorans DSM-18786T, Metallosphaera hakonensis DSM-7519T, and Metallosphaera prunae DSM-10039T.</title>
        <authorList>
            <person name="Counts J.A."/>
            <person name="Kelly R.M."/>
        </authorList>
    </citation>
    <scope>NUCLEOTIDE SEQUENCE [LARGE SCALE GENOMIC DNA]</scope>
    <source>
        <strain evidence="4 5">JP7</strain>
    </source>
</reference>
<dbReference type="EMBL" id="CP029288">
    <property type="protein sequence ID" value="AWR96512.1"/>
    <property type="molecule type" value="Genomic_DNA"/>
</dbReference>
<dbReference type="Pfam" id="PF00293">
    <property type="entry name" value="NUDIX"/>
    <property type="match status" value="1"/>
</dbReference>
<dbReference type="FunFam" id="3.90.79.10:FF:000024">
    <property type="entry name" value="ADP-ribose pyrophosphatase"/>
    <property type="match status" value="1"/>
</dbReference>
<feature type="domain" description="Nudix hydrolase" evidence="3">
    <location>
        <begin position="31"/>
        <end position="158"/>
    </location>
</feature>
<evidence type="ECO:0000313" key="4">
    <source>
        <dbReference type="EMBL" id="AWR96512.1"/>
    </source>
</evidence>
<evidence type="ECO:0000256" key="1">
    <source>
        <dbReference type="ARBA" id="ARBA00001946"/>
    </source>
</evidence>